<feature type="domain" description="F-box/LRR-repeat protein 15-like leucin rich repeat" evidence="1">
    <location>
        <begin position="134"/>
        <end position="281"/>
    </location>
</feature>
<dbReference type="Proteomes" id="UP001151287">
    <property type="component" value="Unassembled WGS sequence"/>
</dbReference>
<dbReference type="SUPFAM" id="SSF52047">
    <property type="entry name" value="RNI-like"/>
    <property type="match status" value="2"/>
</dbReference>
<dbReference type="InterPro" id="IPR006553">
    <property type="entry name" value="Leu-rich_rpt_Cys-con_subtyp"/>
</dbReference>
<dbReference type="InterPro" id="IPR032675">
    <property type="entry name" value="LRR_dom_sf"/>
</dbReference>
<name>A0A9Q0C7M0_9POAL</name>
<comment type="caution">
    <text evidence="2">The sequence shown here is derived from an EMBL/GenBank/DDBJ whole genome shotgun (WGS) entry which is preliminary data.</text>
</comment>
<evidence type="ECO:0000313" key="3">
    <source>
        <dbReference type="Proteomes" id="UP001151287"/>
    </source>
</evidence>
<dbReference type="PANTHER" id="PTHR13318">
    <property type="entry name" value="PARTNER OF PAIRED, ISOFORM B-RELATED"/>
    <property type="match status" value="1"/>
</dbReference>
<dbReference type="Gene3D" id="3.80.10.10">
    <property type="entry name" value="Ribonuclease Inhibitor"/>
    <property type="match status" value="4"/>
</dbReference>
<dbReference type="Pfam" id="PF13516">
    <property type="entry name" value="LRR_6"/>
    <property type="match status" value="1"/>
</dbReference>
<protein>
    <recommendedName>
        <fullName evidence="1">F-box/LRR-repeat protein 15-like leucin rich repeat domain-containing protein</fullName>
    </recommendedName>
</protein>
<gene>
    <name evidence="2" type="ORF">LUZ63_012904</name>
</gene>
<dbReference type="Pfam" id="PF25372">
    <property type="entry name" value="DUF7885"/>
    <property type="match status" value="2"/>
</dbReference>
<evidence type="ECO:0000313" key="2">
    <source>
        <dbReference type="EMBL" id="KAJ1688749.1"/>
    </source>
</evidence>
<feature type="domain" description="F-box/LRR-repeat protein 15-like leucin rich repeat" evidence="1">
    <location>
        <begin position="311"/>
        <end position="515"/>
    </location>
</feature>
<dbReference type="PANTHER" id="PTHR13318:SF105">
    <property type="entry name" value="F-BOX_LRR-REPEAT PROTEIN 3"/>
    <property type="match status" value="1"/>
</dbReference>
<dbReference type="OrthoDB" id="550575at2759"/>
<reference evidence="2" key="1">
    <citation type="journal article" date="2022" name="Cell">
        <title>Repeat-based holocentromeres influence genome architecture and karyotype evolution.</title>
        <authorList>
            <person name="Hofstatter P.G."/>
            <person name="Thangavel G."/>
            <person name="Lux T."/>
            <person name="Neumann P."/>
            <person name="Vondrak T."/>
            <person name="Novak P."/>
            <person name="Zhang M."/>
            <person name="Costa L."/>
            <person name="Castellani M."/>
            <person name="Scott A."/>
            <person name="Toegelov H."/>
            <person name="Fuchs J."/>
            <person name="Mata-Sucre Y."/>
            <person name="Dias Y."/>
            <person name="Vanzela A.L.L."/>
            <person name="Huettel B."/>
            <person name="Almeida C.C.S."/>
            <person name="Simkova H."/>
            <person name="Souza G."/>
            <person name="Pedrosa-Harand A."/>
            <person name="Macas J."/>
            <person name="Mayer K.F.X."/>
            <person name="Houben A."/>
            <person name="Marques A."/>
        </authorList>
    </citation>
    <scope>NUCLEOTIDE SEQUENCE</scope>
    <source>
        <strain evidence="2">RhyBre1mFocal</strain>
    </source>
</reference>
<organism evidence="2 3">
    <name type="scientific">Rhynchospora breviuscula</name>
    <dbReference type="NCBI Taxonomy" id="2022672"/>
    <lineage>
        <taxon>Eukaryota</taxon>
        <taxon>Viridiplantae</taxon>
        <taxon>Streptophyta</taxon>
        <taxon>Embryophyta</taxon>
        <taxon>Tracheophyta</taxon>
        <taxon>Spermatophyta</taxon>
        <taxon>Magnoliopsida</taxon>
        <taxon>Liliopsida</taxon>
        <taxon>Poales</taxon>
        <taxon>Cyperaceae</taxon>
        <taxon>Cyperoideae</taxon>
        <taxon>Rhynchosporeae</taxon>
        <taxon>Rhynchospora</taxon>
    </lineage>
</organism>
<evidence type="ECO:0000259" key="1">
    <source>
        <dbReference type="Pfam" id="PF25372"/>
    </source>
</evidence>
<dbReference type="InterPro" id="IPR001611">
    <property type="entry name" value="Leu-rich_rpt"/>
</dbReference>
<dbReference type="SMART" id="SM00367">
    <property type="entry name" value="LRR_CC"/>
    <property type="match status" value="18"/>
</dbReference>
<dbReference type="EMBL" id="JAMQYH010000004">
    <property type="protein sequence ID" value="KAJ1688749.1"/>
    <property type="molecule type" value="Genomic_DNA"/>
</dbReference>
<dbReference type="AlphaFoldDB" id="A0A9Q0C7M0"/>
<dbReference type="InterPro" id="IPR057207">
    <property type="entry name" value="FBXL15_LRR"/>
</dbReference>
<proteinExistence type="predicted"/>
<dbReference type="GO" id="GO:0019005">
    <property type="term" value="C:SCF ubiquitin ligase complex"/>
    <property type="evidence" value="ECO:0007669"/>
    <property type="project" value="TreeGrafter"/>
</dbReference>
<dbReference type="FunFam" id="3.80.10.10:FF:000276">
    <property type="entry name" value="F-box/LRR-repeat protein 3"/>
    <property type="match status" value="1"/>
</dbReference>
<keyword evidence="3" id="KW-1185">Reference proteome</keyword>
<sequence>MEMETREKKRIRVEANTEPSESPFEALSEEILFLILDLLDSNPLDKKSFSLVSRSFFAVESRHRRSLTPLRPELLPFVLSRYNSISHLNLTLCPYLSDASLSSIALLLGPSLRSINLSGSRSFSHRGIECLANKCFNLEEIDVSNGVELTDEAAAAIGRMSKVERVRMRRCKKVTDLGIGCIAVGCPNLKLLCLKGCVGVTDLGVALIAVKCRKLRSLDVSFTMITKKCLPAIAQLPNLQDLCMTGCLGINDKALVTLKQGFKSLQALDMSNCQNITQASVSSTLHKYPSLHFLNLSYCCPVNSMLSGLHGVLKLNSIKLDGCHVSADGLKSLANSCISLKELSLSKCSGVSDEAISVIVAKHKDLVKLDVTCCRYITDLTLAAITSSGASLVSLSMESCTKVTCEGFRLIGRHCPKLEELNLTDTDLDDEGLKSLAQCRNLTSLKIGICLKITDEGLIQIGRSCPHLQELDLYRSIGITDKGVSEIALGCSNLETICMSYCTSISDESLKCLSNCARLNTLEIRGCSLVSSVGISAIAARCCNLSKLDIKKCYEIDDAAMLSLAQFSHNLRQINLSYCSVTDVGVLALASISCLQVVTMLHLSGMSADGLAAALLMCSRLMKVKLHVSFKPFVSPVLIDRLESRGCLFQWLNKPFQVQLESSEVWKQQSHDIFVE</sequence>
<accession>A0A9Q0C7M0</accession>
<dbReference type="GO" id="GO:0031146">
    <property type="term" value="P:SCF-dependent proteasomal ubiquitin-dependent protein catabolic process"/>
    <property type="evidence" value="ECO:0007669"/>
    <property type="project" value="TreeGrafter"/>
</dbReference>